<evidence type="ECO:0000256" key="1">
    <source>
        <dbReference type="ARBA" id="ARBA00038215"/>
    </source>
</evidence>
<dbReference type="RefSeq" id="XP_033574613.1">
    <property type="nucleotide sequence ID" value="XM_033726555.1"/>
</dbReference>
<feature type="domain" description="Beta-lactamase-related" evidence="2">
    <location>
        <begin position="64"/>
        <end position="373"/>
    </location>
</feature>
<reference evidence="5" key="3">
    <citation type="submission" date="2025-04" db="UniProtKB">
        <authorList>
            <consortium name="RefSeq"/>
        </authorList>
    </citation>
    <scope>IDENTIFICATION</scope>
    <source>
        <strain evidence="5">CBS 304.34</strain>
    </source>
</reference>
<dbReference type="Pfam" id="PF00144">
    <property type="entry name" value="Beta-lactamase"/>
    <property type="match status" value="1"/>
</dbReference>
<dbReference type="InterPro" id="IPR012338">
    <property type="entry name" value="Beta-lactam/transpept-like"/>
</dbReference>
<proteinExistence type="inferred from homology"/>
<dbReference type="EMBL" id="MU003704">
    <property type="protein sequence ID" value="KAF2807649.1"/>
    <property type="molecule type" value="Genomic_DNA"/>
</dbReference>
<reference evidence="5" key="2">
    <citation type="submission" date="2020-04" db="EMBL/GenBank/DDBJ databases">
        <authorList>
            <consortium name="NCBI Genome Project"/>
        </authorList>
    </citation>
    <scope>NUCLEOTIDE SEQUENCE</scope>
    <source>
        <strain evidence="5">CBS 304.34</strain>
    </source>
</reference>
<dbReference type="OrthoDB" id="5946976at2759"/>
<organism evidence="3">
    <name type="scientific">Mytilinidion resinicola</name>
    <dbReference type="NCBI Taxonomy" id="574789"/>
    <lineage>
        <taxon>Eukaryota</taxon>
        <taxon>Fungi</taxon>
        <taxon>Dikarya</taxon>
        <taxon>Ascomycota</taxon>
        <taxon>Pezizomycotina</taxon>
        <taxon>Dothideomycetes</taxon>
        <taxon>Pleosporomycetidae</taxon>
        <taxon>Mytilinidiales</taxon>
        <taxon>Mytilinidiaceae</taxon>
        <taxon>Mytilinidion</taxon>
    </lineage>
</organism>
<accession>A0A6A6YGC9</accession>
<evidence type="ECO:0000313" key="4">
    <source>
        <dbReference type="Proteomes" id="UP000504636"/>
    </source>
</evidence>
<dbReference type="GeneID" id="54467448"/>
<evidence type="ECO:0000313" key="3">
    <source>
        <dbReference type="EMBL" id="KAF2807649.1"/>
    </source>
</evidence>
<sequence>MDELPLKSFETERRARYLNAVSAARILALMLGFTIMPPTDPSPRMKNFSSKFAALSSIVTHICNLSGIPGVSIGILHHDEVVYQASFGYADVENKVHCDSDTTYVLGSLSKAFTAALLSSLVDENALGWDTLLKDVLTDFHRSDVYGDITIADLLTHRTGLAALDSLWLASDNIPFLKRSEAISILNHAPAVRPFRADFLYNNFAYEVLSQVIENRTGTTFSEALHKRLLNPLSMSRTYYTSDTMENEASPYAALTNTSVVRIPPAIKGKDNPSGRSENPIKNILKLWRGQMPLPSRSLREHSYAFGWARAQLPAILAPGDNGKSELSPVVGTGAPSRLALYHGGSIPGYNTYNALFPETGSAVIVLTNSLSLNGGVRWIGELLIEALFDNLENAVDYGDLARKSAKSTIDEVADLNKKLSDGQTVSKPTRSLDSYVGRYCNAAGNFFVDINHNEKEETLFVSYMGRSADTFQLVTYKEDSFSWSLTYDELVERARYTVDPIDYHIIKFEADKTGSNIQCLWWRHDSELKEPGEAFYKRQEESQTMDENQEL</sequence>
<evidence type="ECO:0000313" key="5">
    <source>
        <dbReference type="RefSeq" id="XP_033574613.1"/>
    </source>
</evidence>
<dbReference type="AlphaFoldDB" id="A0A6A6YGC9"/>
<dbReference type="PANTHER" id="PTHR46825:SF9">
    <property type="entry name" value="BETA-LACTAMASE-RELATED DOMAIN-CONTAINING PROTEIN"/>
    <property type="match status" value="1"/>
</dbReference>
<keyword evidence="4" id="KW-1185">Reference proteome</keyword>
<name>A0A6A6YGC9_9PEZI</name>
<gene>
    <name evidence="3 5" type="ORF">BDZ99DRAFT_535116</name>
</gene>
<comment type="similarity">
    <text evidence="1">Belongs to the peptidase S12 family.</text>
</comment>
<evidence type="ECO:0000259" key="2">
    <source>
        <dbReference type="Pfam" id="PF00144"/>
    </source>
</evidence>
<dbReference type="InterPro" id="IPR001466">
    <property type="entry name" value="Beta-lactam-related"/>
</dbReference>
<reference evidence="3 5" key="1">
    <citation type="journal article" date="2020" name="Stud. Mycol.">
        <title>101 Dothideomycetes genomes: a test case for predicting lifestyles and emergence of pathogens.</title>
        <authorList>
            <person name="Haridas S."/>
            <person name="Albert R."/>
            <person name="Binder M."/>
            <person name="Bloem J."/>
            <person name="Labutti K."/>
            <person name="Salamov A."/>
            <person name="Andreopoulos B."/>
            <person name="Baker S."/>
            <person name="Barry K."/>
            <person name="Bills G."/>
            <person name="Bluhm B."/>
            <person name="Cannon C."/>
            <person name="Castanera R."/>
            <person name="Culley D."/>
            <person name="Daum C."/>
            <person name="Ezra D."/>
            <person name="Gonzalez J."/>
            <person name="Henrissat B."/>
            <person name="Kuo A."/>
            <person name="Liang C."/>
            <person name="Lipzen A."/>
            <person name="Lutzoni F."/>
            <person name="Magnuson J."/>
            <person name="Mondo S."/>
            <person name="Nolan M."/>
            <person name="Ohm R."/>
            <person name="Pangilinan J."/>
            <person name="Park H.-J."/>
            <person name="Ramirez L."/>
            <person name="Alfaro M."/>
            <person name="Sun H."/>
            <person name="Tritt A."/>
            <person name="Yoshinaga Y."/>
            <person name="Zwiers L.-H."/>
            <person name="Turgeon B."/>
            <person name="Goodwin S."/>
            <person name="Spatafora J."/>
            <person name="Crous P."/>
            <person name="Grigoriev I."/>
        </authorList>
    </citation>
    <scope>NUCLEOTIDE SEQUENCE</scope>
    <source>
        <strain evidence="3 5">CBS 304.34</strain>
    </source>
</reference>
<protein>
    <submittedName>
        <fullName evidence="3 5">Beta-lactamase/transpeptidase-like protein</fullName>
    </submittedName>
</protein>
<dbReference type="SUPFAM" id="SSF56601">
    <property type="entry name" value="beta-lactamase/transpeptidase-like"/>
    <property type="match status" value="1"/>
</dbReference>
<dbReference type="InterPro" id="IPR050491">
    <property type="entry name" value="AmpC-like"/>
</dbReference>
<dbReference type="Proteomes" id="UP000504636">
    <property type="component" value="Unplaced"/>
</dbReference>
<dbReference type="PANTHER" id="PTHR46825">
    <property type="entry name" value="D-ALANYL-D-ALANINE-CARBOXYPEPTIDASE/ENDOPEPTIDASE AMPH"/>
    <property type="match status" value="1"/>
</dbReference>
<dbReference type="Gene3D" id="3.40.710.10">
    <property type="entry name" value="DD-peptidase/beta-lactamase superfamily"/>
    <property type="match status" value="1"/>
</dbReference>